<accession>A0A1Q8QXQ8</accession>
<evidence type="ECO:0008006" key="9">
    <source>
        <dbReference type="Google" id="ProtNLM"/>
    </source>
</evidence>
<evidence type="ECO:0000256" key="2">
    <source>
        <dbReference type="ARBA" id="ARBA00022452"/>
    </source>
</evidence>
<keyword evidence="4" id="KW-0472">Membrane</keyword>
<sequence length="319" mass="36154">MEASNSTLKLADGKISIYEKQNEQALARHNANIPVADEDSKKDLSLNYKRTQWTLDNAKHDRDTQLKALKVQITNEYENILTLQQQAENTKKQLANLQTIIDQVNLQIKLGLKVPSEIYSYNAQKTKLEAGVKAITNTVNSSMITLKEDVGLDINRNVILTSNPIEYTKFDEKDIYGRITKATQDNYDLKRYKEDIDISQIEYDIDFYYDDTLAADQVQLGIEDKKGKLETLPINQEVQLKTAYNGLKSLENTIEADKLAVEADQINVNVMQKTIDVGKSSSLDIISLQNTLLNDQYTLQQDINAYMTAAANFQNSLDN</sequence>
<dbReference type="Proteomes" id="UP000186102">
    <property type="component" value="Unassembled WGS sequence"/>
</dbReference>
<protein>
    <recommendedName>
        <fullName evidence="9">Outer membrane efflux protein</fullName>
    </recommendedName>
</protein>
<dbReference type="STRING" id="1888891.DSOL_2000"/>
<keyword evidence="8" id="KW-1185">Reference proteome</keyword>
<evidence type="ECO:0000256" key="5">
    <source>
        <dbReference type="ARBA" id="ARBA00023237"/>
    </source>
</evidence>
<keyword evidence="2" id="KW-1134">Transmembrane beta strand</keyword>
<dbReference type="GO" id="GO:0015288">
    <property type="term" value="F:porin activity"/>
    <property type="evidence" value="ECO:0007669"/>
    <property type="project" value="TreeGrafter"/>
</dbReference>
<evidence type="ECO:0000313" key="7">
    <source>
        <dbReference type="EMBL" id="OLN32127.1"/>
    </source>
</evidence>
<evidence type="ECO:0000256" key="6">
    <source>
        <dbReference type="SAM" id="Coils"/>
    </source>
</evidence>
<organism evidence="7 8">
    <name type="scientific">Desulfosporosinus metallidurans</name>
    <dbReference type="NCBI Taxonomy" id="1888891"/>
    <lineage>
        <taxon>Bacteria</taxon>
        <taxon>Bacillati</taxon>
        <taxon>Bacillota</taxon>
        <taxon>Clostridia</taxon>
        <taxon>Eubacteriales</taxon>
        <taxon>Desulfitobacteriaceae</taxon>
        <taxon>Desulfosporosinus</taxon>
    </lineage>
</organism>
<comment type="subcellular location">
    <subcellularLocation>
        <location evidence="1">Cell outer membrane</location>
    </subcellularLocation>
</comment>
<gene>
    <name evidence="7" type="ORF">DSOL_2000</name>
</gene>
<dbReference type="EMBL" id="MLBF01000011">
    <property type="protein sequence ID" value="OLN32127.1"/>
    <property type="molecule type" value="Genomic_DNA"/>
</dbReference>
<feature type="coiled-coil region" evidence="6">
    <location>
        <begin position="66"/>
        <end position="107"/>
    </location>
</feature>
<evidence type="ECO:0000256" key="3">
    <source>
        <dbReference type="ARBA" id="ARBA00022692"/>
    </source>
</evidence>
<keyword evidence="3" id="KW-0812">Transmembrane</keyword>
<keyword evidence="6" id="KW-0175">Coiled coil</keyword>
<dbReference type="AlphaFoldDB" id="A0A1Q8QXQ8"/>
<evidence type="ECO:0000313" key="8">
    <source>
        <dbReference type="Proteomes" id="UP000186102"/>
    </source>
</evidence>
<dbReference type="GO" id="GO:1990281">
    <property type="term" value="C:efflux pump complex"/>
    <property type="evidence" value="ECO:0007669"/>
    <property type="project" value="TreeGrafter"/>
</dbReference>
<dbReference type="InterPro" id="IPR051906">
    <property type="entry name" value="TolC-like"/>
</dbReference>
<dbReference type="PANTHER" id="PTHR30026">
    <property type="entry name" value="OUTER MEMBRANE PROTEIN TOLC"/>
    <property type="match status" value="1"/>
</dbReference>
<dbReference type="Gene3D" id="1.20.1600.10">
    <property type="entry name" value="Outer membrane efflux proteins (OEP)"/>
    <property type="match status" value="2"/>
</dbReference>
<name>A0A1Q8QXQ8_9FIRM</name>
<keyword evidence="5" id="KW-0998">Cell outer membrane</keyword>
<dbReference type="PANTHER" id="PTHR30026:SF20">
    <property type="entry name" value="OUTER MEMBRANE PROTEIN TOLC"/>
    <property type="match status" value="1"/>
</dbReference>
<comment type="caution">
    <text evidence="7">The sequence shown here is derived from an EMBL/GenBank/DDBJ whole genome shotgun (WGS) entry which is preliminary data.</text>
</comment>
<dbReference type="GO" id="GO:0015562">
    <property type="term" value="F:efflux transmembrane transporter activity"/>
    <property type="evidence" value="ECO:0007669"/>
    <property type="project" value="InterPro"/>
</dbReference>
<evidence type="ECO:0000256" key="4">
    <source>
        <dbReference type="ARBA" id="ARBA00023136"/>
    </source>
</evidence>
<dbReference type="GO" id="GO:0009279">
    <property type="term" value="C:cell outer membrane"/>
    <property type="evidence" value="ECO:0007669"/>
    <property type="project" value="UniProtKB-SubCell"/>
</dbReference>
<reference evidence="7 8" key="1">
    <citation type="submission" date="2016-09" db="EMBL/GenBank/DDBJ databases">
        <title>Complete genome of Desulfosporosinus sp. OL.</title>
        <authorList>
            <person name="Mardanov A."/>
            <person name="Beletsky A."/>
            <person name="Panova A."/>
            <person name="Karnachuk O."/>
            <person name="Ravin N."/>
        </authorList>
    </citation>
    <scope>NUCLEOTIDE SEQUENCE [LARGE SCALE GENOMIC DNA]</scope>
    <source>
        <strain evidence="7 8">OL</strain>
    </source>
</reference>
<proteinExistence type="predicted"/>
<evidence type="ECO:0000256" key="1">
    <source>
        <dbReference type="ARBA" id="ARBA00004442"/>
    </source>
</evidence>
<dbReference type="SUPFAM" id="SSF56954">
    <property type="entry name" value="Outer membrane efflux proteins (OEP)"/>
    <property type="match status" value="1"/>
</dbReference>